<feature type="region of interest" description="Disordered" evidence="1">
    <location>
        <begin position="1"/>
        <end position="31"/>
    </location>
</feature>
<accession>A0A6M3III9</accession>
<feature type="compositionally biased region" description="Pro residues" evidence="1">
    <location>
        <begin position="17"/>
        <end position="31"/>
    </location>
</feature>
<reference evidence="2" key="1">
    <citation type="submission" date="2020-03" db="EMBL/GenBank/DDBJ databases">
        <title>The deep terrestrial virosphere.</title>
        <authorList>
            <person name="Holmfeldt K."/>
            <person name="Nilsson E."/>
            <person name="Simone D."/>
            <person name="Lopez-Fernandez M."/>
            <person name="Wu X."/>
            <person name="de Brujin I."/>
            <person name="Lundin D."/>
            <person name="Andersson A."/>
            <person name="Bertilsson S."/>
            <person name="Dopson M."/>
        </authorList>
    </citation>
    <scope>NUCLEOTIDE SEQUENCE</scope>
    <source>
        <strain evidence="2">MM415B01683</strain>
    </source>
</reference>
<dbReference type="EMBL" id="MT141260">
    <property type="protein sequence ID" value="QJA57203.1"/>
    <property type="molecule type" value="Genomic_DNA"/>
</dbReference>
<evidence type="ECO:0000313" key="2">
    <source>
        <dbReference type="EMBL" id="QJA57203.1"/>
    </source>
</evidence>
<dbReference type="AlphaFoldDB" id="A0A6M3III9"/>
<name>A0A6M3III9_9ZZZZ</name>
<proteinExistence type="predicted"/>
<evidence type="ECO:0000256" key="1">
    <source>
        <dbReference type="SAM" id="MobiDB-lite"/>
    </source>
</evidence>
<gene>
    <name evidence="2" type="ORF">MM415B01683_0003</name>
</gene>
<sequence length="121" mass="13205">MPVIAESEPLIFGGPSTPGPTQPPIQPPMITPTPYVPGTPLPTVSPSASSFVQRHEQFINTVDNEQACFKRTALASFSDQEFVDHITVAMKDKYITQEKDLFCSMKGIGVLSKALKRLGEE</sequence>
<organism evidence="2">
    <name type="scientific">viral metagenome</name>
    <dbReference type="NCBI Taxonomy" id="1070528"/>
    <lineage>
        <taxon>unclassified sequences</taxon>
        <taxon>metagenomes</taxon>
        <taxon>organismal metagenomes</taxon>
    </lineage>
</organism>
<protein>
    <submittedName>
        <fullName evidence="2">Uncharacterized protein</fullName>
    </submittedName>
</protein>